<keyword evidence="3" id="KW-0001">2Fe-2S</keyword>
<comment type="caution">
    <text evidence="12">The sequence shown here is derived from an EMBL/GenBank/DDBJ whole genome shotgun (WGS) entry which is preliminary data.</text>
</comment>
<protein>
    <submittedName>
        <fullName evidence="12">Ferredoxin-NADP reductase</fullName>
    </submittedName>
</protein>
<feature type="domain" description="FAD-binding FR-type" evidence="11">
    <location>
        <begin position="25"/>
        <end position="128"/>
    </location>
</feature>
<evidence type="ECO:0000256" key="3">
    <source>
        <dbReference type="ARBA" id="ARBA00022714"/>
    </source>
</evidence>
<evidence type="ECO:0000313" key="13">
    <source>
        <dbReference type="Proteomes" id="UP000252792"/>
    </source>
</evidence>
<keyword evidence="5" id="KW-0274">FAD</keyword>
<dbReference type="AlphaFoldDB" id="A0A366JEP5"/>
<dbReference type="CDD" id="cd00207">
    <property type="entry name" value="fer2"/>
    <property type="match status" value="1"/>
</dbReference>
<dbReference type="InterPro" id="IPR012675">
    <property type="entry name" value="Beta-grasp_dom_sf"/>
</dbReference>
<dbReference type="GO" id="GO:0016491">
    <property type="term" value="F:oxidoreductase activity"/>
    <property type="evidence" value="ECO:0007669"/>
    <property type="project" value="UniProtKB-KW"/>
</dbReference>
<sequence length="376" mass="41627">MTDSSSSSIVNADYLAPVNTQTWVNGRHNVRCVKVIHETWDVRTFCFMAQQPVMFFFKPGQFVTLELEIEGKQVMRSYTISSSPSVPYSFSITVKRVPGGEVSNWLHDNMSVGTELAVHGPVGQFNCIDFPAEKVLLLSGGVGITPVMSMARWWFDTNADVDMTFIHSARSPRDVIYTRELDHMAARLDNFGLYLIVERMENGLPWQGYRGYLDASKLDMISPDFMEREIYCCGPAPYMKAIRALLQSRGFDMSHYHEESFGATPASVVEDAIEQAEVAQAEADAVNQEDLLRVEFIGSGKSIQILAGETLHNAAAKLDLMIPKACGMGICGTCKVLVKEGETQMDHNGGITDDDVEAGYVLSCCTVPKSNVVVEF</sequence>
<dbReference type="InterPro" id="IPR006058">
    <property type="entry name" value="2Fe2S_fd_BS"/>
</dbReference>
<comment type="cofactor">
    <cofactor evidence="1">
        <name>FAD</name>
        <dbReference type="ChEBI" id="CHEBI:57692"/>
    </cofactor>
</comment>
<dbReference type="InterPro" id="IPR001041">
    <property type="entry name" value="2Fe-2S_ferredoxin-type"/>
</dbReference>
<evidence type="ECO:0000256" key="4">
    <source>
        <dbReference type="ARBA" id="ARBA00022723"/>
    </source>
</evidence>
<keyword evidence="8" id="KW-0411">Iron-sulfur</keyword>
<accession>A0A366JEP5</accession>
<evidence type="ECO:0000313" key="12">
    <source>
        <dbReference type="EMBL" id="RBP84328.1"/>
    </source>
</evidence>
<dbReference type="GO" id="GO:0046872">
    <property type="term" value="F:metal ion binding"/>
    <property type="evidence" value="ECO:0007669"/>
    <property type="project" value="UniProtKB-KW"/>
</dbReference>
<dbReference type="EMBL" id="QNSE01000004">
    <property type="protein sequence ID" value="RBP84328.1"/>
    <property type="molecule type" value="Genomic_DNA"/>
</dbReference>
<dbReference type="Pfam" id="PF00111">
    <property type="entry name" value="Fer2"/>
    <property type="match status" value="1"/>
</dbReference>
<keyword evidence="7" id="KW-0408">Iron</keyword>
<dbReference type="SUPFAM" id="SSF54292">
    <property type="entry name" value="2Fe-2S ferredoxin-like"/>
    <property type="match status" value="1"/>
</dbReference>
<feature type="domain" description="2Fe-2S ferredoxin-type" evidence="10">
    <location>
        <begin position="292"/>
        <end position="376"/>
    </location>
</feature>
<keyword evidence="4" id="KW-0479">Metal-binding</keyword>
<dbReference type="InterPro" id="IPR017927">
    <property type="entry name" value="FAD-bd_FR_type"/>
</dbReference>
<dbReference type="RefSeq" id="WP_277749237.1">
    <property type="nucleotide sequence ID" value="NZ_QNSE01000004.1"/>
</dbReference>
<dbReference type="InterPro" id="IPR050415">
    <property type="entry name" value="MRET"/>
</dbReference>
<dbReference type="SUPFAM" id="SSF63380">
    <property type="entry name" value="Riboflavin synthase domain-like"/>
    <property type="match status" value="1"/>
</dbReference>
<evidence type="ECO:0000256" key="2">
    <source>
        <dbReference type="ARBA" id="ARBA00022630"/>
    </source>
</evidence>
<dbReference type="Pfam" id="PF00175">
    <property type="entry name" value="NAD_binding_1"/>
    <property type="match status" value="1"/>
</dbReference>
<dbReference type="PANTHER" id="PTHR47354">
    <property type="entry name" value="NADH OXIDOREDUCTASE HCR"/>
    <property type="match status" value="1"/>
</dbReference>
<evidence type="ECO:0000256" key="9">
    <source>
        <dbReference type="ARBA" id="ARBA00061434"/>
    </source>
</evidence>
<proteinExistence type="inferred from homology"/>
<comment type="similarity">
    <text evidence="9">In the N-terminal section; belongs to the FAD-binding oxidoreductase type 6 family.</text>
</comment>
<evidence type="ECO:0000256" key="1">
    <source>
        <dbReference type="ARBA" id="ARBA00001974"/>
    </source>
</evidence>
<dbReference type="PROSITE" id="PS00197">
    <property type="entry name" value="2FE2S_FER_1"/>
    <property type="match status" value="1"/>
</dbReference>
<dbReference type="CDD" id="cd06215">
    <property type="entry name" value="FNR_iron_sulfur_binding_1"/>
    <property type="match status" value="1"/>
</dbReference>
<dbReference type="InterPro" id="IPR039261">
    <property type="entry name" value="FNR_nucleotide-bd"/>
</dbReference>
<dbReference type="PROSITE" id="PS51384">
    <property type="entry name" value="FAD_FR"/>
    <property type="match status" value="1"/>
</dbReference>
<keyword evidence="2" id="KW-0285">Flavoprotein</keyword>
<dbReference type="PANTHER" id="PTHR47354:SF6">
    <property type="entry name" value="NADH OXIDOREDUCTASE HCR"/>
    <property type="match status" value="1"/>
</dbReference>
<dbReference type="Gene3D" id="3.40.50.80">
    <property type="entry name" value="Nucleotide-binding domain of ferredoxin-NADP reductase (FNR) module"/>
    <property type="match status" value="1"/>
</dbReference>
<evidence type="ECO:0000259" key="10">
    <source>
        <dbReference type="PROSITE" id="PS51085"/>
    </source>
</evidence>
<evidence type="ECO:0000256" key="5">
    <source>
        <dbReference type="ARBA" id="ARBA00022827"/>
    </source>
</evidence>
<dbReference type="InterPro" id="IPR008333">
    <property type="entry name" value="Cbr1-like_FAD-bd_dom"/>
</dbReference>
<dbReference type="PRINTS" id="PR00406">
    <property type="entry name" value="CYTB5RDTASE"/>
</dbReference>
<evidence type="ECO:0000256" key="8">
    <source>
        <dbReference type="ARBA" id="ARBA00023014"/>
    </source>
</evidence>
<dbReference type="Gene3D" id="2.40.30.10">
    <property type="entry name" value="Translation factors"/>
    <property type="match status" value="1"/>
</dbReference>
<dbReference type="InterPro" id="IPR036010">
    <property type="entry name" value="2Fe-2S_ferredoxin-like_sf"/>
</dbReference>
<dbReference type="Pfam" id="PF00970">
    <property type="entry name" value="FAD_binding_6"/>
    <property type="match status" value="1"/>
</dbReference>
<dbReference type="SUPFAM" id="SSF52343">
    <property type="entry name" value="Ferredoxin reductase-like, C-terminal NADP-linked domain"/>
    <property type="match status" value="1"/>
</dbReference>
<dbReference type="PROSITE" id="PS51085">
    <property type="entry name" value="2FE2S_FER_2"/>
    <property type="match status" value="1"/>
</dbReference>
<dbReference type="InterPro" id="IPR017938">
    <property type="entry name" value="Riboflavin_synthase-like_b-brl"/>
</dbReference>
<dbReference type="InterPro" id="IPR001433">
    <property type="entry name" value="OxRdtase_FAD/NAD-bd"/>
</dbReference>
<evidence type="ECO:0000259" key="11">
    <source>
        <dbReference type="PROSITE" id="PS51384"/>
    </source>
</evidence>
<dbReference type="GO" id="GO:0051537">
    <property type="term" value="F:2 iron, 2 sulfur cluster binding"/>
    <property type="evidence" value="ECO:0007669"/>
    <property type="project" value="UniProtKB-KW"/>
</dbReference>
<keyword evidence="6" id="KW-0560">Oxidoreductase</keyword>
<organism evidence="12 13">
    <name type="scientific">Marinomonas rhizomae</name>
    <dbReference type="NCBI Taxonomy" id="491948"/>
    <lineage>
        <taxon>Bacteria</taxon>
        <taxon>Pseudomonadati</taxon>
        <taxon>Pseudomonadota</taxon>
        <taxon>Gammaproteobacteria</taxon>
        <taxon>Oceanospirillales</taxon>
        <taxon>Oceanospirillaceae</taxon>
        <taxon>Marinomonas</taxon>
    </lineage>
</organism>
<gene>
    <name evidence="12" type="ORF">DFP80_104231</name>
</gene>
<name>A0A366JEP5_9GAMM</name>
<keyword evidence="13" id="KW-1185">Reference proteome</keyword>
<evidence type="ECO:0000256" key="6">
    <source>
        <dbReference type="ARBA" id="ARBA00023002"/>
    </source>
</evidence>
<reference evidence="12 13" key="1">
    <citation type="submission" date="2018-06" db="EMBL/GenBank/DDBJ databases">
        <title>Genomic Encyclopedia of Type Strains, Phase III (KMG-III): the genomes of soil and plant-associated and newly described type strains.</title>
        <authorList>
            <person name="Whitman W."/>
        </authorList>
    </citation>
    <scope>NUCLEOTIDE SEQUENCE [LARGE SCALE GENOMIC DNA]</scope>
    <source>
        <strain evidence="12 13">CECT 7377</strain>
    </source>
</reference>
<evidence type="ECO:0000256" key="7">
    <source>
        <dbReference type="ARBA" id="ARBA00023004"/>
    </source>
</evidence>
<dbReference type="Gene3D" id="3.10.20.30">
    <property type="match status" value="1"/>
</dbReference>
<dbReference type="Proteomes" id="UP000252792">
    <property type="component" value="Unassembled WGS sequence"/>
</dbReference>